<dbReference type="EMBL" id="FN653308">
    <property type="protein sequence ID" value="CBY14587.1"/>
    <property type="molecule type" value="Genomic_DNA"/>
</dbReference>
<feature type="transmembrane region" description="Helical" evidence="1">
    <location>
        <begin position="73"/>
        <end position="93"/>
    </location>
</feature>
<dbReference type="InParanoid" id="E4XY59"/>
<evidence type="ECO:0000256" key="1">
    <source>
        <dbReference type="SAM" id="Phobius"/>
    </source>
</evidence>
<name>E4XY59_OIKDI</name>
<reference evidence="2" key="1">
    <citation type="journal article" date="2010" name="Science">
        <title>Plasticity of animal genome architecture unmasked by rapid evolution of a pelagic tunicate.</title>
        <authorList>
            <person name="Denoeud F."/>
            <person name="Henriet S."/>
            <person name="Mungpakdee S."/>
            <person name="Aury J.M."/>
            <person name="Da Silva C."/>
            <person name="Brinkmann H."/>
            <person name="Mikhaleva J."/>
            <person name="Olsen L.C."/>
            <person name="Jubin C."/>
            <person name="Canestro C."/>
            <person name="Bouquet J.M."/>
            <person name="Danks G."/>
            <person name="Poulain J."/>
            <person name="Campsteijn C."/>
            <person name="Adamski M."/>
            <person name="Cross I."/>
            <person name="Yadetie F."/>
            <person name="Muffato M."/>
            <person name="Louis A."/>
            <person name="Butcher S."/>
            <person name="Tsagkogeorga G."/>
            <person name="Konrad A."/>
            <person name="Singh S."/>
            <person name="Jensen M.F."/>
            <person name="Cong E.H."/>
            <person name="Eikeseth-Otteraa H."/>
            <person name="Noel B."/>
            <person name="Anthouard V."/>
            <person name="Porcel B.M."/>
            <person name="Kachouri-Lafond R."/>
            <person name="Nishino A."/>
            <person name="Ugolini M."/>
            <person name="Chourrout P."/>
            <person name="Nishida H."/>
            <person name="Aasland R."/>
            <person name="Huzurbazar S."/>
            <person name="Westhof E."/>
            <person name="Delsuc F."/>
            <person name="Lehrach H."/>
            <person name="Reinhardt R."/>
            <person name="Weissenbach J."/>
            <person name="Roy S.W."/>
            <person name="Artiguenave F."/>
            <person name="Postlethwait J.H."/>
            <person name="Manak J.R."/>
            <person name="Thompson E.M."/>
            <person name="Jaillon O."/>
            <person name="Du Pasquier L."/>
            <person name="Boudinot P."/>
            <person name="Liberles D.A."/>
            <person name="Volff J.N."/>
            <person name="Philippe H."/>
            <person name="Lenhard B."/>
            <person name="Roest Crollius H."/>
            <person name="Wincker P."/>
            <person name="Chourrout D."/>
        </authorList>
    </citation>
    <scope>NUCLEOTIDE SEQUENCE [LARGE SCALE GENOMIC DNA]</scope>
</reference>
<accession>E4XY59</accession>
<organism evidence="2">
    <name type="scientific">Oikopleura dioica</name>
    <name type="common">Tunicate</name>
    <dbReference type="NCBI Taxonomy" id="34765"/>
    <lineage>
        <taxon>Eukaryota</taxon>
        <taxon>Metazoa</taxon>
        <taxon>Chordata</taxon>
        <taxon>Tunicata</taxon>
        <taxon>Appendicularia</taxon>
        <taxon>Copelata</taxon>
        <taxon>Oikopleuridae</taxon>
        <taxon>Oikopleura</taxon>
    </lineage>
</organism>
<dbReference type="OrthoDB" id="10396837at2759"/>
<keyword evidence="1" id="KW-0472">Membrane</keyword>
<protein>
    <submittedName>
        <fullName evidence="2">Uncharacterized protein</fullName>
    </submittedName>
</protein>
<feature type="transmembrane region" description="Helical" evidence="1">
    <location>
        <begin position="29"/>
        <end position="53"/>
    </location>
</feature>
<evidence type="ECO:0000313" key="2">
    <source>
        <dbReference type="EMBL" id="CBY14587.1"/>
    </source>
</evidence>
<dbReference type="AlphaFoldDB" id="E4XY59"/>
<proteinExistence type="predicted"/>
<evidence type="ECO:0000313" key="3">
    <source>
        <dbReference type="Proteomes" id="UP000001307"/>
    </source>
</evidence>
<sequence length="117" mass="13335">MTLIWGFGSIALHFWKTLRTHDYFWSKIVLLNYLFTSILGTCAAGTWVGSIAAEKNVVEYGVEKYLWRGDYGIGIWLFWIGAGCFLPAAALAFEGGFINHKAAEYKKLKEEFENQKK</sequence>
<keyword evidence="1" id="KW-0812">Transmembrane</keyword>
<gene>
    <name evidence="2" type="ORF">GSOID_T00007619001</name>
</gene>
<keyword evidence="1" id="KW-1133">Transmembrane helix</keyword>
<keyword evidence="3" id="KW-1185">Reference proteome</keyword>
<dbReference type="Proteomes" id="UP000001307">
    <property type="component" value="Unassembled WGS sequence"/>
</dbReference>